<evidence type="ECO:0000313" key="7">
    <source>
        <dbReference type="Proteomes" id="UP001154282"/>
    </source>
</evidence>
<dbReference type="PANTHER" id="PTHR22835">
    <property type="entry name" value="ZINC FINGER FYVE DOMAIN CONTAINING PROTEIN"/>
    <property type="match status" value="1"/>
</dbReference>
<dbReference type="SUPFAM" id="SSF52266">
    <property type="entry name" value="SGNH hydrolase"/>
    <property type="match status" value="1"/>
</dbReference>
<dbReference type="Pfam" id="PF00657">
    <property type="entry name" value="Lipase_GDSL"/>
    <property type="match status" value="1"/>
</dbReference>
<dbReference type="PANTHER" id="PTHR22835:SF683">
    <property type="entry name" value="OS05G0506800 PROTEIN"/>
    <property type="match status" value="1"/>
</dbReference>
<feature type="transmembrane region" description="Helical" evidence="5">
    <location>
        <begin position="20"/>
        <end position="45"/>
    </location>
</feature>
<keyword evidence="5" id="KW-0472">Membrane</keyword>
<evidence type="ECO:0000313" key="6">
    <source>
        <dbReference type="EMBL" id="CAI0375261.1"/>
    </source>
</evidence>
<dbReference type="InterPro" id="IPR035669">
    <property type="entry name" value="SGNH_plant_lipase-like"/>
</dbReference>
<dbReference type="GO" id="GO:0016788">
    <property type="term" value="F:hydrolase activity, acting on ester bonds"/>
    <property type="evidence" value="ECO:0007669"/>
    <property type="project" value="InterPro"/>
</dbReference>
<dbReference type="Proteomes" id="UP001154282">
    <property type="component" value="Unassembled WGS sequence"/>
</dbReference>
<reference evidence="6" key="1">
    <citation type="submission" date="2022-08" db="EMBL/GenBank/DDBJ databases">
        <authorList>
            <person name="Gutierrez-Valencia J."/>
        </authorList>
    </citation>
    <scope>NUCLEOTIDE SEQUENCE</scope>
</reference>
<comment type="similarity">
    <text evidence="1">Belongs to the 'GDSL' lipolytic enzyme family.</text>
</comment>
<evidence type="ECO:0008006" key="8">
    <source>
        <dbReference type="Google" id="ProtNLM"/>
    </source>
</evidence>
<evidence type="ECO:0000256" key="4">
    <source>
        <dbReference type="ARBA" id="ARBA00023180"/>
    </source>
</evidence>
<evidence type="ECO:0000256" key="5">
    <source>
        <dbReference type="SAM" id="Phobius"/>
    </source>
</evidence>
<dbReference type="InterPro" id="IPR001087">
    <property type="entry name" value="GDSL"/>
</dbReference>
<dbReference type="Gene3D" id="3.40.50.1110">
    <property type="entry name" value="SGNH hydrolase"/>
    <property type="match status" value="1"/>
</dbReference>
<dbReference type="EMBL" id="CAMGYJ010000002">
    <property type="protein sequence ID" value="CAI0375261.1"/>
    <property type="molecule type" value="Genomic_DNA"/>
</dbReference>
<dbReference type="InterPro" id="IPR036514">
    <property type="entry name" value="SGNH_hydro_sf"/>
</dbReference>
<protein>
    <recommendedName>
        <fullName evidence="8">GDSL esterase/lipase</fullName>
    </recommendedName>
</protein>
<keyword evidence="2" id="KW-0732">Signal</keyword>
<accession>A0AAV0GQF0</accession>
<sequence length="386" mass="41623">MDPNGSINPIGGFPRRRGPAVVVVLFLLPTLAAGAACFTSIFSFGDSIADTGNQCILLPADPPCTLPFGRTFFHRSTGRNGDGRLMIDFIAEYLGLPLVPPSLGGGNRSDFRTGANFAVGGATALDCELLKNRGIPCYLDNISLGVQLDWFRKLLPTLCDSSGACSSLLNNSLVLLGEIGGNDYNFAFSSGISLNKIQELVPMVINTIGLALKEVIKFGATNILVPGNFPVGCVPRILSRFRSSNPRDYDPSTGCLAQYNQFAQLHNEQLQMELNDTRRLYPHVNIIYVDYYNALMPVYLSPKKFGFTGGVLEPCCSGFTGGVLKPCCNGGMNRSTICCDEPSTYVNWDGIHFTEATYRLIVKGIMKDGSLTNPNLNASSCLVGDP</sequence>
<organism evidence="6 7">
    <name type="scientific">Linum tenue</name>
    <dbReference type="NCBI Taxonomy" id="586396"/>
    <lineage>
        <taxon>Eukaryota</taxon>
        <taxon>Viridiplantae</taxon>
        <taxon>Streptophyta</taxon>
        <taxon>Embryophyta</taxon>
        <taxon>Tracheophyta</taxon>
        <taxon>Spermatophyta</taxon>
        <taxon>Magnoliopsida</taxon>
        <taxon>eudicotyledons</taxon>
        <taxon>Gunneridae</taxon>
        <taxon>Pentapetalae</taxon>
        <taxon>rosids</taxon>
        <taxon>fabids</taxon>
        <taxon>Malpighiales</taxon>
        <taxon>Linaceae</taxon>
        <taxon>Linum</taxon>
    </lineage>
</organism>
<dbReference type="CDD" id="cd01837">
    <property type="entry name" value="SGNH_plant_lipase_like"/>
    <property type="match status" value="1"/>
</dbReference>
<keyword evidence="7" id="KW-1185">Reference proteome</keyword>
<evidence type="ECO:0000256" key="2">
    <source>
        <dbReference type="ARBA" id="ARBA00022729"/>
    </source>
</evidence>
<comment type="caution">
    <text evidence="6">The sequence shown here is derived from an EMBL/GenBank/DDBJ whole genome shotgun (WGS) entry which is preliminary data.</text>
</comment>
<keyword evidence="5" id="KW-0812">Transmembrane</keyword>
<name>A0AAV0GQF0_9ROSI</name>
<evidence type="ECO:0000256" key="1">
    <source>
        <dbReference type="ARBA" id="ARBA00008668"/>
    </source>
</evidence>
<keyword evidence="5" id="KW-1133">Transmembrane helix</keyword>
<evidence type="ECO:0000256" key="3">
    <source>
        <dbReference type="ARBA" id="ARBA00022801"/>
    </source>
</evidence>
<gene>
    <name evidence="6" type="ORF">LITE_LOCUS531</name>
</gene>
<keyword evidence="3" id="KW-0378">Hydrolase</keyword>
<proteinExistence type="inferred from homology"/>
<dbReference type="AlphaFoldDB" id="A0AAV0GQF0"/>
<keyword evidence="4" id="KW-0325">Glycoprotein</keyword>